<dbReference type="GO" id="GO:0009055">
    <property type="term" value="F:electron transfer activity"/>
    <property type="evidence" value="ECO:0007669"/>
    <property type="project" value="InterPro"/>
</dbReference>
<feature type="compositionally biased region" description="Basic and acidic residues" evidence="7">
    <location>
        <begin position="168"/>
        <end position="187"/>
    </location>
</feature>
<dbReference type="RefSeq" id="WP_176069621.1">
    <property type="nucleotide sequence ID" value="NZ_JABWMJ010000006.1"/>
</dbReference>
<evidence type="ECO:0000256" key="7">
    <source>
        <dbReference type="SAM" id="MobiDB-lite"/>
    </source>
</evidence>
<evidence type="ECO:0000256" key="1">
    <source>
        <dbReference type="ARBA" id="ARBA00022448"/>
    </source>
</evidence>
<dbReference type="InterPro" id="IPR036909">
    <property type="entry name" value="Cyt_c-like_dom_sf"/>
</dbReference>
<dbReference type="InterPro" id="IPR009056">
    <property type="entry name" value="Cyt_c-like_dom"/>
</dbReference>
<evidence type="ECO:0000256" key="6">
    <source>
        <dbReference type="PROSITE-ProRule" id="PRU00433"/>
    </source>
</evidence>
<evidence type="ECO:0000259" key="8">
    <source>
        <dbReference type="PROSITE" id="PS51007"/>
    </source>
</evidence>
<dbReference type="InterPro" id="IPR051459">
    <property type="entry name" value="Cytochrome_c-type_DH"/>
</dbReference>
<dbReference type="Proteomes" id="UP000529637">
    <property type="component" value="Unassembled WGS sequence"/>
</dbReference>
<sequence length="187" mass="19938">MMRWALAVLAAAALAGCYREQRLVESPAAGSAPAAGRQSALKPGAREPLQPATTPVPQASAYEYNAYAVSQGQRLFRWYNCSGCHGNGGGNMGPPLMDDEWLYGSAPGDIYTTIVQGRPNGMPSFGGRISSDQVWQIVAYVRSMSGQLRKDVAPSRADALSGGAGPENTRRTEKPKVVPEAPPEMKR</sequence>
<protein>
    <submittedName>
        <fullName evidence="9">C-type cytochrome</fullName>
    </submittedName>
</protein>
<dbReference type="InterPro" id="IPR008168">
    <property type="entry name" value="Cyt_C_IC"/>
</dbReference>
<keyword evidence="10" id="KW-1185">Reference proteome</keyword>
<comment type="caution">
    <text evidence="9">The sequence shown here is derived from an EMBL/GenBank/DDBJ whole genome shotgun (WGS) entry which is preliminary data.</text>
</comment>
<evidence type="ECO:0000256" key="4">
    <source>
        <dbReference type="ARBA" id="ARBA00022982"/>
    </source>
</evidence>
<dbReference type="PROSITE" id="PS51257">
    <property type="entry name" value="PROKAR_LIPOPROTEIN"/>
    <property type="match status" value="1"/>
</dbReference>
<keyword evidence="1" id="KW-0813">Transport</keyword>
<evidence type="ECO:0000256" key="2">
    <source>
        <dbReference type="ARBA" id="ARBA00022617"/>
    </source>
</evidence>
<dbReference type="GO" id="GO:0020037">
    <property type="term" value="F:heme binding"/>
    <property type="evidence" value="ECO:0007669"/>
    <property type="project" value="InterPro"/>
</dbReference>
<accession>A0A7Y6NP34</accession>
<evidence type="ECO:0000256" key="3">
    <source>
        <dbReference type="ARBA" id="ARBA00022723"/>
    </source>
</evidence>
<reference evidence="9 10" key="1">
    <citation type="submission" date="2020-06" db="EMBL/GenBank/DDBJ databases">
        <title>Schlegella sp. ID0723 isolated from air conditioner.</title>
        <authorList>
            <person name="Kim D.Y."/>
            <person name="Kim D.-U."/>
        </authorList>
    </citation>
    <scope>NUCLEOTIDE SEQUENCE [LARGE SCALE GENOMIC DNA]</scope>
    <source>
        <strain evidence="9 10">ID0723</strain>
    </source>
</reference>
<organism evidence="9 10">
    <name type="scientific">Piscinibacter koreensis</name>
    <dbReference type="NCBI Taxonomy" id="2742824"/>
    <lineage>
        <taxon>Bacteria</taxon>
        <taxon>Pseudomonadati</taxon>
        <taxon>Pseudomonadota</taxon>
        <taxon>Betaproteobacteria</taxon>
        <taxon>Burkholderiales</taxon>
        <taxon>Sphaerotilaceae</taxon>
        <taxon>Piscinibacter</taxon>
    </lineage>
</organism>
<evidence type="ECO:0000256" key="5">
    <source>
        <dbReference type="ARBA" id="ARBA00023004"/>
    </source>
</evidence>
<proteinExistence type="predicted"/>
<dbReference type="Pfam" id="PF13442">
    <property type="entry name" value="Cytochrome_CBB3"/>
    <property type="match status" value="1"/>
</dbReference>
<name>A0A7Y6NP34_9BURK</name>
<dbReference type="AlphaFoldDB" id="A0A7Y6NP34"/>
<dbReference type="SUPFAM" id="SSF46626">
    <property type="entry name" value="Cytochrome c"/>
    <property type="match status" value="1"/>
</dbReference>
<gene>
    <name evidence="9" type="ORF">HQN59_13395</name>
</gene>
<dbReference type="PANTHER" id="PTHR35008">
    <property type="entry name" value="BLL4482 PROTEIN-RELATED"/>
    <property type="match status" value="1"/>
</dbReference>
<evidence type="ECO:0000313" key="9">
    <source>
        <dbReference type="EMBL" id="NUZ06758.1"/>
    </source>
</evidence>
<dbReference type="PROSITE" id="PS51007">
    <property type="entry name" value="CYTC"/>
    <property type="match status" value="1"/>
</dbReference>
<keyword evidence="3 6" id="KW-0479">Metal-binding</keyword>
<evidence type="ECO:0000313" key="10">
    <source>
        <dbReference type="Proteomes" id="UP000529637"/>
    </source>
</evidence>
<dbReference type="PRINTS" id="PR00605">
    <property type="entry name" value="CYTCHROMECIC"/>
</dbReference>
<dbReference type="GO" id="GO:0005506">
    <property type="term" value="F:iron ion binding"/>
    <property type="evidence" value="ECO:0007669"/>
    <property type="project" value="InterPro"/>
</dbReference>
<dbReference type="PANTHER" id="PTHR35008:SF4">
    <property type="entry name" value="BLL4482 PROTEIN"/>
    <property type="match status" value="1"/>
</dbReference>
<feature type="region of interest" description="Disordered" evidence="7">
    <location>
        <begin position="151"/>
        <end position="187"/>
    </location>
</feature>
<keyword evidence="2 6" id="KW-0349">Heme</keyword>
<feature type="region of interest" description="Disordered" evidence="7">
    <location>
        <begin position="28"/>
        <end position="54"/>
    </location>
</feature>
<keyword evidence="4" id="KW-0249">Electron transport</keyword>
<dbReference type="Gene3D" id="1.10.760.10">
    <property type="entry name" value="Cytochrome c-like domain"/>
    <property type="match status" value="1"/>
</dbReference>
<keyword evidence="5 6" id="KW-0408">Iron</keyword>
<feature type="domain" description="Cytochrome c" evidence="8">
    <location>
        <begin position="67"/>
        <end position="145"/>
    </location>
</feature>
<dbReference type="EMBL" id="JABWMJ010000006">
    <property type="protein sequence ID" value="NUZ06758.1"/>
    <property type="molecule type" value="Genomic_DNA"/>
</dbReference>